<keyword evidence="7 10" id="KW-0460">Magnesium</keyword>
<evidence type="ECO:0000256" key="4">
    <source>
        <dbReference type="ARBA" id="ARBA00022723"/>
    </source>
</evidence>
<dbReference type="Pfam" id="PF01926">
    <property type="entry name" value="MMR_HSR1"/>
    <property type="match status" value="1"/>
</dbReference>
<feature type="binding site" evidence="10">
    <location>
        <position position="455"/>
    </location>
    <ligand>
        <name>(6S)-5-formyl-5,6,7,8-tetrahydrofolate</name>
        <dbReference type="ChEBI" id="CHEBI:57457"/>
    </ligand>
</feature>
<dbReference type="EC" id="3.6.-.-" evidence="10"/>
<evidence type="ECO:0000256" key="2">
    <source>
        <dbReference type="ARBA" id="ARBA00022490"/>
    </source>
</evidence>
<comment type="caution">
    <text evidence="10">Lacks conserved residue(s) required for the propagation of feature annotation.</text>
</comment>
<dbReference type="EMBL" id="JAOSHN010000001">
    <property type="protein sequence ID" value="MCU7377301.1"/>
    <property type="molecule type" value="Genomic_DNA"/>
</dbReference>
<keyword evidence="2 10" id="KW-0963">Cytoplasm</keyword>
<dbReference type="CDD" id="cd14858">
    <property type="entry name" value="TrmE_N"/>
    <property type="match status" value="1"/>
</dbReference>
<evidence type="ECO:0000256" key="9">
    <source>
        <dbReference type="ARBA" id="ARBA00023134"/>
    </source>
</evidence>
<dbReference type="InterPro" id="IPR027417">
    <property type="entry name" value="P-loop_NTPase"/>
</dbReference>
<feature type="binding site" evidence="10">
    <location>
        <position position="121"/>
    </location>
    <ligand>
        <name>(6S)-5-formyl-5,6,7,8-tetrahydrofolate</name>
        <dbReference type="ChEBI" id="CHEBI:57457"/>
    </ligand>
</feature>
<proteinExistence type="inferred from homology"/>
<feature type="binding site" evidence="10">
    <location>
        <position position="252"/>
    </location>
    <ligand>
        <name>Mg(2+)</name>
        <dbReference type="ChEBI" id="CHEBI:18420"/>
    </ligand>
</feature>
<dbReference type="PRINTS" id="PR00449">
    <property type="entry name" value="RASTRNSFRMNG"/>
</dbReference>
<dbReference type="InterPro" id="IPR006073">
    <property type="entry name" value="GTP-bd"/>
</dbReference>
<keyword evidence="8 10" id="KW-0630">Potassium</keyword>
<evidence type="ECO:0000313" key="13">
    <source>
        <dbReference type="EMBL" id="MCU7377301.1"/>
    </source>
</evidence>
<evidence type="ECO:0000313" key="14">
    <source>
        <dbReference type="Proteomes" id="UP001065549"/>
    </source>
</evidence>
<comment type="caution">
    <text evidence="13">The sequence shown here is derived from an EMBL/GenBank/DDBJ whole genome shotgun (WGS) entry which is preliminary data.</text>
</comment>
<feature type="binding site" evidence="10">
    <location>
        <begin position="271"/>
        <end position="274"/>
    </location>
    <ligand>
        <name>GTP</name>
        <dbReference type="ChEBI" id="CHEBI:37565"/>
    </ligand>
</feature>
<dbReference type="InterPro" id="IPR025867">
    <property type="entry name" value="MnmE_helical"/>
</dbReference>
<feature type="binding site" evidence="10">
    <location>
        <position position="251"/>
    </location>
    <ligand>
        <name>K(+)</name>
        <dbReference type="ChEBI" id="CHEBI:29103"/>
    </ligand>
</feature>
<dbReference type="GO" id="GO:0042802">
    <property type="term" value="F:identical protein binding"/>
    <property type="evidence" value="ECO:0007669"/>
    <property type="project" value="UniProtKB-ARBA"/>
</dbReference>
<gene>
    <name evidence="10 13" type="primary">mnmE</name>
    <name evidence="10" type="synonym">trmE</name>
    <name evidence="13" type="ORF">OBO34_02910</name>
</gene>
<feature type="binding site" evidence="10">
    <location>
        <begin position="246"/>
        <end position="252"/>
    </location>
    <ligand>
        <name>GTP</name>
        <dbReference type="ChEBI" id="CHEBI:37565"/>
    </ligand>
</feature>
<dbReference type="Proteomes" id="UP001065549">
    <property type="component" value="Unassembled WGS sequence"/>
</dbReference>
<dbReference type="GO" id="GO:0005525">
    <property type="term" value="F:GTP binding"/>
    <property type="evidence" value="ECO:0007669"/>
    <property type="project" value="UniProtKB-UniRule"/>
</dbReference>
<dbReference type="PANTHER" id="PTHR42714:SF2">
    <property type="entry name" value="TRNA MODIFICATION GTPASE GTPBP3, MITOCHONDRIAL"/>
    <property type="match status" value="1"/>
</dbReference>
<evidence type="ECO:0000256" key="8">
    <source>
        <dbReference type="ARBA" id="ARBA00022958"/>
    </source>
</evidence>
<accession>A0A9J6QN41</accession>
<keyword evidence="14" id="KW-1185">Reference proteome</keyword>
<dbReference type="FunFam" id="3.40.50.300:FF:000494">
    <property type="entry name" value="tRNA modification GTPase MnmE"/>
    <property type="match status" value="1"/>
</dbReference>
<keyword evidence="4 10" id="KW-0479">Metal-binding</keyword>
<dbReference type="Gene3D" id="3.40.50.300">
    <property type="entry name" value="P-loop containing nucleotide triphosphate hydrolases"/>
    <property type="match status" value="1"/>
</dbReference>
<dbReference type="Pfam" id="PF10396">
    <property type="entry name" value="TrmE_N"/>
    <property type="match status" value="1"/>
</dbReference>
<evidence type="ECO:0000259" key="12">
    <source>
        <dbReference type="PROSITE" id="PS51709"/>
    </source>
</evidence>
<dbReference type="GO" id="GO:0005829">
    <property type="term" value="C:cytosol"/>
    <property type="evidence" value="ECO:0007669"/>
    <property type="project" value="TreeGrafter"/>
</dbReference>
<dbReference type="AlphaFoldDB" id="A0A9J6QN41"/>
<keyword evidence="3 10" id="KW-0819">tRNA processing</keyword>
<dbReference type="InterPro" id="IPR005225">
    <property type="entry name" value="Small_GTP-bd"/>
</dbReference>
<protein>
    <recommendedName>
        <fullName evidence="10">tRNA modification GTPase MnmE</fullName>
        <ecNumber evidence="10">3.6.-.-</ecNumber>
    </recommendedName>
</protein>
<dbReference type="Gene3D" id="3.30.1360.120">
    <property type="entry name" value="Probable tRNA modification gtpase trme, domain 1"/>
    <property type="match status" value="1"/>
</dbReference>
<evidence type="ECO:0000256" key="3">
    <source>
        <dbReference type="ARBA" id="ARBA00022694"/>
    </source>
</evidence>
<dbReference type="GO" id="GO:0002098">
    <property type="term" value="P:tRNA wobble uridine modification"/>
    <property type="evidence" value="ECO:0007669"/>
    <property type="project" value="TreeGrafter"/>
</dbReference>
<evidence type="ECO:0000256" key="10">
    <source>
        <dbReference type="HAMAP-Rule" id="MF_00379"/>
    </source>
</evidence>
<dbReference type="InterPro" id="IPR027368">
    <property type="entry name" value="MnmE_dom2"/>
</dbReference>
<dbReference type="RefSeq" id="WP_148398173.1">
    <property type="nucleotide sequence ID" value="NZ_JAJAGH010000010.1"/>
</dbReference>
<dbReference type="HAMAP" id="MF_00379">
    <property type="entry name" value="GTPase_MnmE"/>
    <property type="match status" value="1"/>
</dbReference>
<evidence type="ECO:0000256" key="1">
    <source>
        <dbReference type="ARBA" id="ARBA00011043"/>
    </source>
</evidence>
<name>A0A9J6QN41_9FIRM</name>
<feature type="binding site" evidence="10">
    <location>
        <position position="21"/>
    </location>
    <ligand>
        <name>(6S)-5-formyl-5,6,7,8-tetrahydrofolate</name>
        <dbReference type="ChEBI" id="CHEBI:57457"/>
    </ligand>
</feature>
<feature type="domain" description="TrmE-type G" evidence="12">
    <location>
        <begin position="217"/>
        <end position="376"/>
    </location>
</feature>
<reference evidence="13" key="1">
    <citation type="submission" date="2022-09" db="EMBL/GenBank/DDBJ databases">
        <title>Culturomic study of gut microbiota in children with autism spectrum disorder.</title>
        <authorList>
            <person name="Efimov B.A."/>
            <person name="Chaplin A.V."/>
            <person name="Sokolova S.R."/>
            <person name="Pikina A.P."/>
            <person name="Korzhanova M."/>
            <person name="Belova V."/>
            <person name="Korostin D."/>
        </authorList>
    </citation>
    <scope>NUCLEOTIDE SEQUENCE</scope>
    <source>
        <strain evidence="13">ASD5510</strain>
    </source>
</reference>
<feature type="binding site" evidence="10">
    <location>
        <position position="231"/>
    </location>
    <ligand>
        <name>Mg(2+)</name>
        <dbReference type="ChEBI" id="CHEBI:18420"/>
    </ligand>
</feature>
<evidence type="ECO:0000256" key="11">
    <source>
        <dbReference type="RuleBase" id="RU003313"/>
    </source>
</evidence>
<dbReference type="GO" id="GO:0003924">
    <property type="term" value="F:GTPase activity"/>
    <property type="evidence" value="ECO:0007669"/>
    <property type="project" value="UniProtKB-UniRule"/>
</dbReference>
<keyword evidence="6 10" id="KW-0378">Hydrolase</keyword>
<dbReference type="Pfam" id="PF12631">
    <property type="entry name" value="MnmE_helical"/>
    <property type="match status" value="1"/>
</dbReference>
<sequence>MEETIAAIATAYGEGGIGIVRISGPKTFEILEKVFIPARSGIINRKLTYGYVEDPKSGQKIDEVLAVFMKEPYTYTKEDVAEIHCHGSMVSLRKTLELVLRQGARMAEPGEFTKRAFLNGRLDLSQAEAVIDLIRAKTDKTFDVALGQLDGQLSQKVIHIRKALLDLLVNVTVNIDYPDEDIEEMTYEELEIEISQINDMIEKLLVTADTGRIIREGLNVAIIGKPNVGKSSLMNELLKETRAIVTDIPGTTRDTIEEVVSIKNIPVRLTDTAGIRKTDDTIEKMGIEKSKKTFNEADLIIFVMDSSREISQEDQEIIQYIGDRRAVVLINKIDLGKSWNREKVETVMPNASVVETSLLKKVGIEEIEQVILDMVYSGEVKQNESLMVTNVRHKELLEKAKDALADARHMTLEREALDFIEVDLKNAYEWLGEIIGETVSDDIINEVFSRFCLGK</sequence>
<dbReference type="CDD" id="cd04164">
    <property type="entry name" value="trmE"/>
    <property type="match status" value="1"/>
</dbReference>
<keyword evidence="9 10" id="KW-0342">GTP-binding</keyword>
<dbReference type="InterPro" id="IPR027266">
    <property type="entry name" value="TrmE/GcvT-like"/>
</dbReference>
<dbReference type="InterPro" id="IPR004520">
    <property type="entry name" value="GTPase_MnmE"/>
</dbReference>
<dbReference type="SUPFAM" id="SSF52540">
    <property type="entry name" value="P-loop containing nucleoside triphosphate hydrolases"/>
    <property type="match status" value="1"/>
</dbReference>
<feature type="binding site" evidence="10">
    <location>
        <begin position="227"/>
        <end position="232"/>
    </location>
    <ligand>
        <name>GTP</name>
        <dbReference type="ChEBI" id="CHEBI:37565"/>
    </ligand>
</feature>
<comment type="cofactor">
    <cofactor evidence="10">
        <name>K(+)</name>
        <dbReference type="ChEBI" id="CHEBI:29103"/>
    </cofactor>
    <text evidence="10">Binds 1 potassium ion per subunit.</text>
</comment>
<feature type="binding site" evidence="10">
    <location>
        <position position="246"/>
    </location>
    <ligand>
        <name>K(+)</name>
        <dbReference type="ChEBI" id="CHEBI:29103"/>
    </ligand>
</feature>
<dbReference type="GO" id="GO:0030488">
    <property type="term" value="P:tRNA methylation"/>
    <property type="evidence" value="ECO:0007669"/>
    <property type="project" value="TreeGrafter"/>
</dbReference>
<dbReference type="InterPro" id="IPR031168">
    <property type="entry name" value="G_TrmE"/>
</dbReference>
<comment type="similarity">
    <text evidence="1 10 11">Belongs to the TRAFAC class TrmE-Era-EngA-EngB-Septin-like GTPase superfamily. TrmE GTPase family.</text>
</comment>
<comment type="subcellular location">
    <subcellularLocation>
        <location evidence="10">Cytoplasm</location>
    </subcellularLocation>
</comment>
<feature type="binding site" evidence="10">
    <location>
        <position position="248"/>
    </location>
    <ligand>
        <name>K(+)</name>
        <dbReference type="ChEBI" id="CHEBI:29103"/>
    </ligand>
</feature>
<dbReference type="PROSITE" id="PS51709">
    <property type="entry name" value="G_TRME"/>
    <property type="match status" value="1"/>
</dbReference>
<dbReference type="FunFam" id="3.30.1360.120:FF:000003">
    <property type="entry name" value="tRNA modification GTPase MnmE"/>
    <property type="match status" value="1"/>
</dbReference>
<dbReference type="GO" id="GO:0046872">
    <property type="term" value="F:metal ion binding"/>
    <property type="evidence" value="ECO:0007669"/>
    <property type="project" value="UniProtKB-KW"/>
</dbReference>
<organism evidence="13 14">
    <name type="scientific">Hominibacterium faecale</name>
    <dbReference type="NCBI Taxonomy" id="2839743"/>
    <lineage>
        <taxon>Bacteria</taxon>
        <taxon>Bacillati</taxon>
        <taxon>Bacillota</taxon>
        <taxon>Clostridia</taxon>
        <taxon>Peptostreptococcales</taxon>
        <taxon>Anaerovoracaceae</taxon>
        <taxon>Hominibacterium</taxon>
    </lineage>
</organism>
<dbReference type="Gene3D" id="1.20.120.430">
    <property type="entry name" value="tRNA modification GTPase MnmE domain 2"/>
    <property type="match status" value="1"/>
</dbReference>
<evidence type="ECO:0000256" key="7">
    <source>
        <dbReference type="ARBA" id="ARBA00022842"/>
    </source>
</evidence>
<dbReference type="InterPro" id="IPR018948">
    <property type="entry name" value="GTP-bd_TrmE_N"/>
</dbReference>
<evidence type="ECO:0000256" key="5">
    <source>
        <dbReference type="ARBA" id="ARBA00022741"/>
    </source>
</evidence>
<evidence type="ECO:0000256" key="6">
    <source>
        <dbReference type="ARBA" id="ARBA00022801"/>
    </source>
</evidence>
<dbReference type="NCBIfam" id="NF003661">
    <property type="entry name" value="PRK05291.1-3"/>
    <property type="match status" value="1"/>
</dbReference>
<feature type="binding site" evidence="10">
    <location>
        <position position="82"/>
    </location>
    <ligand>
        <name>(6S)-5-formyl-5,6,7,8-tetrahydrofolate</name>
        <dbReference type="ChEBI" id="CHEBI:57457"/>
    </ligand>
</feature>
<comment type="function">
    <text evidence="10">Exhibits a very high intrinsic GTPase hydrolysis rate. Involved in the addition of a carboxymethylaminomethyl (cmnm) group at the wobble position (U34) of certain tRNAs, forming tRNA-cmnm(5)s(2)U34.</text>
</comment>
<keyword evidence="5 10" id="KW-0547">Nucleotide-binding</keyword>
<dbReference type="NCBIfam" id="TIGR00231">
    <property type="entry name" value="small_GTP"/>
    <property type="match status" value="1"/>
</dbReference>
<dbReference type="NCBIfam" id="TIGR00450">
    <property type="entry name" value="mnmE_trmE_thdF"/>
    <property type="match status" value="1"/>
</dbReference>
<dbReference type="SUPFAM" id="SSF116878">
    <property type="entry name" value="TrmE connector domain"/>
    <property type="match status" value="1"/>
</dbReference>
<feature type="binding site" evidence="10">
    <location>
        <position position="227"/>
    </location>
    <ligand>
        <name>K(+)</name>
        <dbReference type="ChEBI" id="CHEBI:29103"/>
    </ligand>
</feature>
<comment type="subunit">
    <text evidence="10">Homodimer. Heterotetramer of two MnmE and two MnmG subunits.</text>
</comment>
<dbReference type="PANTHER" id="PTHR42714">
    <property type="entry name" value="TRNA MODIFICATION GTPASE GTPBP3"/>
    <property type="match status" value="1"/>
</dbReference>